<proteinExistence type="predicted"/>
<dbReference type="RefSeq" id="WP_015707586.1">
    <property type="nucleotide sequence ID" value="NC_015578.1"/>
</dbReference>
<organism evidence="1 2">
    <name type="scientific">Treponema primitia (strain ATCC BAA-887 / DSM 12427 / ZAS-2)</name>
    <dbReference type="NCBI Taxonomy" id="545694"/>
    <lineage>
        <taxon>Bacteria</taxon>
        <taxon>Pseudomonadati</taxon>
        <taxon>Spirochaetota</taxon>
        <taxon>Spirochaetia</taxon>
        <taxon>Spirochaetales</taxon>
        <taxon>Treponemataceae</taxon>
        <taxon>Treponema</taxon>
    </lineage>
</organism>
<evidence type="ECO:0000313" key="2">
    <source>
        <dbReference type="Proteomes" id="UP000009223"/>
    </source>
</evidence>
<dbReference type="Proteomes" id="UP000009223">
    <property type="component" value="Chromosome"/>
</dbReference>
<dbReference type="KEGG" id="tpi:TREPR_2638"/>
<dbReference type="HOGENOM" id="CLU_3174474_0_0_12"/>
<keyword evidence="2" id="KW-1185">Reference proteome</keyword>
<dbReference type="AlphaFoldDB" id="F5YR95"/>
<gene>
    <name evidence="1" type="ordered locus">TREPR_2638</name>
</gene>
<dbReference type="EMBL" id="CP001843">
    <property type="protein sequence ID" value="AEF83839.1"/>
    <property type="molecule type" value="Genomic_DNA"/>
</dbReference>
<dbReference type="STRING" id="545694.TREPR_2638"/>
<name>F5YR95_TREPZ</name>
<accession>F5YR95</accession>
<evidence type="ECO:0000313" key="1">
    <source>
        <dbReference type="EMBL" id="AEF83839.1"/>
    </source>
</evidence>
<sequence length="47" mass="5420">MDRATHDIFDRSFKFLMHLSNRAVINVINGLFGTNHPLDSPVRPRRG</sequence>
<protein>
    <submittedName>
        <fullName evidence="1">Uncharacterized protein</fullName>
    </submittedName>
</protein>
<reference evidence="1 2" key="2">
    <citation type="journal article" date="2011" name="ISME J.">
        <title>RNA-seq reveals cooperative metabolic interactions between two termite-gut spirochete species in co-culture.</title>
        <authorList>
            <person name="Rosenthal A.Z."/>
            <person name="Matson E.G."/>
            <person name="Eldar A."/>
            <person name="Leadbetter J.R."/>
        </authorList>
    </citation>
    <scope>NUCLEOTIDE SEQUENCE [LARGE SCALE GENOMIC DNA]</scope>
    <source>
        <strain evidence="2">ATCC BAA-887 / DSM 12427 / ZAS-2</strain>
    </source>
</reference>
<reference evidence="2" key="1">
    <citation type="submission" date="2009-12" db="EMBL/GenBank/DDBJ databases">
        <title>Complete sequence of Treponema primitia strain ZAS-2.</title>
        <authorList>
            <person name="Tetu S.G."/>
            <person name="Matson E."/>
            <person name="Ren Q."/>
            <person name="Seshadri R."/>
            <person name="Elbourne L."/>
            <person name="Hassan K.A."/>
            <person name="Durkin A."/>
            <person name="Radune D."/>
            <person name="Mohamoud Y."/>
            <person name="Shay R."/>
            <person name="Jin S."/>
            <person name="Zhang X."/>
            <person name="Lucey K."/>
            <person name="Ballor N.R."/>
            <person name="Ottesen E."/>
            <person name="Rosenthal R."/>
            <person name="Allen A."/>
            <person name="Leadbetter J.R."/>
            <person name="Paulsen I.T."/>
        </authorList>
    </citation>
    <scope>NUCLEOTIDE SEQUENCE [LARGE SCALE GENOMIC DNA]</scope>
    <source>
        <strain evidence="2">ATCC BAA-887 / DSM 12427 / ZAS-2</strain>
    </source>
</reference>